<dbReference type="SUPFAM" id="SSF46785">
    <property type="entry name" value="Winged helix' DNA-binding domain"/>
    <property type="match status" value="1"/>
</dbReference>
<evidence type="ECO:0000313" key="7">
    <source>
        <dbReference type="Proteomes" id="UP001501570"/>
    </source>
</evidence>
<dbReference type="PRINTS" id="PR00039">
    <property type="entry name" value="HTHLYSR"/>
</dbReference>
<dbReference type="PANTHER" id="PTHR30346:SF28">
    <property type="entry name" value="HTH-TYPE TRANSCRIPTIONAL REGULATOR CYNR"/>
    <property type="match status" value="1"/>
</dbReference>
<dbReference type="Gene3D" id="1.10.10.10">
    <property type="entry name" value="Winged helix-like DNA-binding domain superfamily/Winged helix DNA-binding domain"/>
    <property type="match status" value="1"/>
</dbReference>
<evidence type="ECO:0000313" key="6">
    <source>
        <dbReference type="EMBL" id="GAA5186735.1"/>
    </source>
</evidence>
<proteinExistence type="inferred from homology"/>
<dbReference type="EMBL" id="BAABJQ010000008">
    <property type="protein sequence ID" value="GAA5186735.1"/>
    <property type="molecule type" value="Genomic_DNA"/>
</dbReference>
<evidence type="ECO:0000256" key="2">
    <source>
        <dbReference type="ARBA" id="ARBA00023015"/>
    </source>
</evidence>
<dbReference type="InterPro" id="IPR036390">
    <property type="entry name" value="WH_DNA-bd_sf"/>
</dbReference>
<keyword evidence="4" id="KW-0804">Transcription</keyword>
<keyword evidence="7" id="KW-1185">Reference proteome</keyword>
<reference evidence="7" key="1">
    <citation type="journal article" date="2019" name="Int. J. Syst. Evol. Microbiol.">
        <title>The Global Catalogue of Microorganisms (GCM) 10K type strain sequencing project: providing services to taxonomists for standard genome sequencing and annotation.</title>
        <authorList>
            <consortium name="The Broad Institute Genomics Platform"/>
            <consortium name="The Broad Institute Genome Sequencing Center for Infectious Disease"/>
            <person name="Wu L."/>
            <person name="Ma J."/>
        </authorList>
    </citation>
    <scope>NUCLEOTIDE SEQUENCE [LARGE SCALE GENOMIC DNA]</scope>
    <source>
        <strain evidence="7">JCM 18304</strain>
    </source>
</reference>
<sequence length="87" mass="9320">MIDSESRHLRSFLAVAEELSITRAAARVNLTQQAVSIHLQQLERSLGVVLLVRTSRGVSRTPAGHEFAVGAKAVLDDLDALAATCPI</sequence>
<dbReference type="Pfam" id="PF00126">
    <property type="entry name" value="HTH_1"/>
    <property type="match status" value="1"/>
</dbReference>
<feature type="domain" description="HTH lysR-type" evidence="5">
    <location>
        <begin position="1"/>
        <end position="61"/>
    </location>
</feature>
<evidence type="ECO:0000256" key="3">
    <source>
        <dbReference type="ARBA" id="ARBA00023125"/>
    </source>
</evidence>
<dbReference type="RefSeq" id="WP_345630586.1">
    <property type="nucleotide sequence ID" value="NZ_BAABJQ010000008.1"/>
</dbReference>
<dbReference type="InterPro" id="IPR036388">
    <property type="entry name" value="WH-like_DNA-bd_sf"/>
</dbReference>
<keyword evidence="2" id="KW-0805">Transcription regulation</keyword>
<evidence type="ECO:0000259" key="5">
    <source>
        <dbReference type="PROSITE" id="PS50931"/>
    </source>
</evidence>
<dbReference type="InterPro" id="IPR000847">
    <property type="entry name" value="LysR_HTH_N"/>
</dbReference>
<comment type="caution">
    <text evidence="6">The sequence shown here is derived from an EMBL/GenBank/DDBJ whole genome shotgun (WGS) entry which is preliminary data.</text>
</comment>
<comment type="similarity">
    <text evidence="1">Belongs to the LysR transcriptional regulatory family.</text>
</comment>
<gene>
    <name evidence="6" type="ORF">GCM10023322_33630</name>
</gene>
<accession>A0ABP9RT89</accession>
<organism evidence="6 7">
    <name type="scientific">Rugosimonospora acidiphila</name>
    <dbReference type="NCBI Taxonomy" id="556531"/>
    <lineage>
        <taxon>Bacteria</taxon>
        <taxon>Bacillati</taxon>
        <taxon>Actinomycetota</taxon>
        <taxon>Actinomycetes</taxon>
        <taxon>Micromonosporales</taxon>
        <taxon>Micromonosporaceae</taxon>
        <taxon>Rugosimonospora</taxon>
    </lineage>
</organism>
<evidence type="ECO:0000256" key="4">
    <source>
        <dbReference type="ARBA" id="ARBA00023163"/>
    </source>
</evidence>
<keyword evidence="3" id="KW-0238">DNA-binding</keyword>
<dbReference type="Proteomes" id="UP001501570">
    <property type="component" value="Unassembled WGS sequence"/>
</dbReference>
<dbReference type="PANTHER" id="PTHR30346">
    <property type="entry name" value="TRANSCRIPTIONAL DUAL REGULATOR HCAR-RELATED"/>
    <property type="match status" value="1"/>
</dbReference>
<dbReference type="PROSITE" id="PS50931">
    <property type="entry name" value="HTH_LYSR"/>
    <property type="match status" value="1"/>
</dbReference>
<protein>
    <recommendedName>
        <fullName evidence="5">HTH lysR-type domain-containing protein</fullName>
    </recommendedName>
</protein>
<name>A0ABP9RT89_9ACTN</name>
<evidence type="ECO:0000256" key="1">
    <source>
        <dbReference type="ARBA" id="ARBA00009437"/>
    </source>
</evidence>